<keyword evidence="2" id="KW-0695">RNA-directed DNA polymerase</keyword>
<evidence type="ECO:0000259" key="1">
    <source>
        <dbReference type="Pfam" id="PF00078"/>
    </source>
</evidence>
<sequence length="184" mass="20956">IRNEVLKLLPGHLIALLVCIFNVAITHCHFPAAWKTATVIGIHKPGKKATLPDSYRPISLLNTIGKIYERLLLNRLQAVIADKNLLPPEQFGFRARHSCTDQVHRLTEHITSGFADHRVPLRTLAAFFDVAKAFDKVWRAGLVHKLYCLEIPDRLVLIIHDYLTDRTFRYRVEGAHSSPHSIRS</sequence>
<feature type="non-terminal residue" evidence="2">
    <location>
        <position position="1"/>
    </location>
</feature>
<dbReference type="Pfam" id="PF00078">
    <property type="entry name" value="RVT_1"/>
    <property type="match status" value="1"/>
</dbReference>
<feature type="domain" description="Reverse transcriptase" evidence="1">
    <location>
        <begin position="42"/>
        <end position="173"/>
    </location>
</feature>
<name>F2WZH2_9NEOP</name>
<proteinExistence type="predicted"/>
<dbReference type="AlphaFoldDB" id="F2WZH2"/>
<dbReference type="GO" id="GO:0003964">
    <property type="term" value="F:RNA-directed DNA polymerase activity"/>
    <property type="evidence" value="ECO:0007669"/>
    <property type="project" value="UniProtKB-KW"/>
</dbReference>
<protein>
    <submittedName>
        <fullName evidence="2">Reverse transcriptase</fullName>
    </submittedName>
</protein>
<dbReference type="PANTHER" id="PTHR19446">
    <property type="entry name" value="REVERSE TRANSCRIPTASES"/>
    <property type="match status" value="1"/>
</dbReference>
<dbReference type="CDD" id="cd01650">
    <property type="entry name" value="RT_nLTR_like"/>
    <property type="match status" value="1"/>
</dbReference>
<feature type="non-terminal residue" evidence="2">
    <location>
        <position position="184"/>
    </location>
</feature>
<organism evidence="2">
    <name type="scientific">Aglia tau</name>
    <dbReference type="NCBI Taxonomy" id="469311"/>
    <lineage>
        <taxon>Eukaryota</taxon>
        <taxon>Metazoa</taxon>
        <taxon>Ecdysozoa</taxon>
        <taxon>Arthropoda</taxon>
        <taxon>Hexapoda</taxon>
        <taxon>Insecta</taxon>
        <taxon>Pterygota</taxon>
        <taxon>Neoptera</taxon>
        <taxon>Endopterygota</taxon>
        <taxon>Lepidoptera</taxon>
        <taxon>Glossata</taxon>
        <taxon>Ditrysia</taxon>
        <taxon>Bombycoidea</taxon>
        <taxon>Saturniidae</taxon>
        <taxon>Agliinae</taxon>
        <taxon>Aglia</taxon>
    </lineage>
</organism>
<accession>F2WZH2</accession>
<reference evidence="2" key="2">
    <citation type="journal article" date="2012" name="Mol. Biol. Evol.">
        <title>Vertical Evolution and Horizontal Transfer of CR1 Non-LTR Retrotransposons and Tc1/mariner DNA Transposons in Lepidoptera Species.</title>
        <authorList>
            <person name="Sormacheva I."/>
            <person name="Smyshlyaev G."/>
            <person name="Mayorov V."/>
            <person name="Blinov A."/>
            <person name="Novikov A."/>
            <person name="Novikova O."/>
        </authorList>
    </citation>
    <scope>NUCLEOTIDE SEQUENCE</scope>
    <source>
        <strain evidence="2">AglTau.1</strain>
    </source>
</reference>
<keyword evidence="2" id="KW-0548">Nucleotidyltransferase</keyword>
<evidence type="ECO:0000313" key="2">
    <source>
        <dbReference type="EMBL" id="ADZ95797.1"/>
    </source>
</evidence>
<dbReference type="EMBL" id="HQ284259">
    <property type="protein sequence ID" value="ADZ95797.1"/>
    <property type="molecule type" value="Genomic_DNA"/>
</dbReference>
<reference evidence="2" key="1">
    <citation type="submission" date="2010-09" db="EMBL/GenBank/DDBJ databases">
        <title>Evidence of multiple events of horizontal transmission of mobile genetic elements between Bombyx and Maculinea.</title>
        <authorList>
            <person name="Novikova O.S."/>
            <person name="Sormacheva I.D."/>
            <person name="Smyshlyaev G.A."/>
            <person name="Mayorov V.I."/>
            <person name="Blinov A.G."/>
        </authorList>
    </citation>
    <scope>NUCLEOTIDE SEQUENCE</scope>
    <source>
        <strain evidence="2">AglTau.1</strain>
    </source>
</reference>
<dbReference type="InterPro" id="IPR000477">
    <property type="entry name" value="RT_dom"/>
</dbReference>
<keyword evidence="2" id="KW-0808">Transferase</keyword>